<gene>
    <name evidence="2" type="ORF">SCF082_LOCUS9137</name>
</gene>
<feature type="region of interest" description="Disordered" evidence="1">
    <location>
        <begin position="78"/>
        <end position="138"/>
    </location>
</feature>
<organism evidence="2 3">
    <name type="scientific">Durusdinium trenchii</name>
    <dbReference type="NCBI Taxonomy" id="1381693"/>
    <lineage>
        <taxon>Eukaryota</taxon>
        <taxon>Sar</taxon>
        <taxon>Alveolata</taxon>
        <taxon>Dinophyceae</taxon>
        <taxon>Suessiales</taxon>
        <taxon>Symbiodiniaceae</taxon>
        <taxon>Durusdinium</taxon>
    </lineage>
</organism>
<dbReference type="InterPro" id="IPR035892">
    <property type="entry name" value="C2_domain_sf"/>
</dbReference>
<proteinExistence type="predicted"/>
<feature type="compositionally biased region" description="Basic and acidic residues" evidence="1">
    <location>
        <begin position="96"/>
        <end position="123"/>
    </location>
</feature>
<sequence>MRRIRDTERCVEAKLRFQISRPGKHSLTVHALCDSYVGIDKKVDLNFNVSTDEEVKREIFVHPEDEDLDLQPTLFQQFMGELGGEDESEDEEDEKNEAKKSKVEKLSDGKQPKADSDDDKKDGDESDSSDSDSDGDGD</sequence>
<accession>A0ABP0IX86</accession>
<evidence type="ECO:0000313" key="2">
    <source>
        <dbReference type="EMBL" id="CAK9006687.1"/>
    </source>
</evidence>
<dbReference type="Gene3D" id="2.60.40.150">
    <property type="entry name" value="C2 domain"/>
    <property type="match status" value="1"/>
</dbReference>
<evidence type="ECO:0000313" key="3">
    <source>
        <dbReference type="Proteomes" id="UP001642464"/>
    </source>
</evidence>
<comment type="caution">
    <text evidence="2">The sequence shown here is derived from an EMBL/GenBank/DDBJ whole genome shotgun (WGS) entry which is preliminary data.</text>
</comment>
<feature type="compositionally biased region" description="Acidic residues" evidence="1">
    <location>
        <begin position="124"/>
        <end position="138"/>
    </location>
</feature>
<protein>
    <submittedName>
        <fullName evidence="2">Translocation protein SEC63-like</fullName>
    </submittedName>
</protein>
<dbReference type="Proteomes" id="UP001642464">
    <property type="component" value="Unassembled WGS sequence"/>
</dbReference>
<dbReference type="InterPro" id="IPR014756">
    <property type="entry name" value="Ig_E-set"/>
</dbReference>
<evidence type="ECO:0000256" key="1">
    <source>
        <dbReference type="SAM" id="MobiDB-lite"/>
    </source>
</evidence>
<name>A0ABP0IX86_9DINO</name>
<keyword evidence="3" id="KW-1185">Reference proteome</keyword>
<feature type="compositionally biased region" description="Acidic residues" evidence="1">
    <location>
        <begin position="83"/>
        <end position="95"/>
    </location>
</feature>
<dbReference type="SUPFAM" id="SSF81296">
    <property type="entry name" value="E set domains"/>
    <property type="match status" value="1"/>
</dbReference>
<dbReference type="EMBL" id="CAXAMM010005280">
    <property type="protein sequence ID" value="CAK9006687.1"/>
    <property type="molecule type" value="Genomic_DNA"/>
</dbReference>
<reference evidence="2 3" key="1">
    <citation type="submission" date="2024-02" db="EMBL/GenBank/DDBJ databases">
        <authorList>
            <person name="Chen Y."/>
            <person name="Shah S."/>
            <person name="Dougan E. K."/>
            <person name="Thang M."/>
            <person name="Chan C."/>
        </authorList>
    </citation>
    <scope>NUCLEOTIDE SEQUENCE [LARGE SCALE GENOMIC DNA]</scope>
</reference>